<evidence type="ECO:0000256" key="1">
    <source>
        <dbReference type="ARBA" id="ARBA00022723"/>
    </source>
</evidence>
<dbReference type="InterPro" id="IPR001841">
    <property type="entry name" value="Znf_RING"/>
</dbReference>
<dbReference type="SUPFAM" id="SSF57850">
    <property type="entry name" value="RING/U-box"/>
    <property type="match status" value="1"/>
</dbReference>
<feature type="region of interest" description="Disordered" evidence="5">
    <location>
        <begin position="249"/>
        <end position="270"/>
    </location>
</feature>
<evidence type="ECO:0000259" key="6">
    <source>
        <dbReference type="PROSITE" id="PS50089"/>
    </source>
</evidence>
<feature type="compositionally biased region" description="Basic and acidic residues" evidence="5">
    <location>
        <begin position="76"/>
        <end position="85"/>
    </location>
</feature>
<feature type="region of interest" description="Disordered" evidence="5">
    <location>
        <begin position="115"/>
        <end position="187"/>
    </location>
</feature>
<dbReference type="OrthoDB" id="8062037at2759"/>
<feature type="compositionally biased region" description="Polar residues" evidence="5">
    <location>
        <begin position="163"/>
        <end position="176"/>
    </location>
</feature>
<comment type="caution">
    <text evidence="7">The sequence shown here is derived from an EMBL/GenBank/DDBJ whole genome shotgun (WGS) entry which is preliminary data.</text>
</comment>
<feature type="compositionally biased region" description="Polar residues" evidence="5">
    <location>
        <begin position="1"/>
        <end position="18"/>
    </location>
</feature>
<dbReference type="STRING" id="40998.A0A2P7YDX4"/>
<feature type="region of interest" description="Disordered" evidence="5">
    <location>
        <begin position="672"/>
        <end position="707"/>
    </location>
</feature>
<evidence type="ECO:0000313" key="8">
    <source>
        <dbReference type="Proteomes" id="UP000243723"/>
    </source>
</evidence>
<evidence type="ECO:0000256" key="4">
    <source>
        <dbReference type="PROSITE-ProRule" id="PRU00175"/>
    </source>
</evidence>
<evidence type="ECO:0000313" key="7">
    <source>
        <dbReference type="EMBL" id="PSK34163.1"/>
    </source>
</evidence>
<dbReference type="GO" id="GO:0008270">
    <property type="term" value="F:zinc ion binding"/>
    <property type="evidence" value="ECO:0007669"/>
    <property type="project" value="UniProtKB-KW"/>
</dbReference>
<dbReference type="EMBL" id="NHZQ01000447">
    <property type="protein sequence ID" value="PSK34163.1"/>
    <property type="molecule type" value="Genomic_DNA"/>
</dbReference>
<dbReference type="InterPro" id="IPR053238">
    <property type="entry name" value="RING-H2_zinc_finger"/>
</dbReference>
<dbReference type="CDD" id="cd16461">
    <property type="entry name" value="RING-H2_EL5-like"/>
    <property type="match status" value="1"/>
</dbReference>
<feature type="compositionally biased region" description="Basic and acidic residues" evidence="5">
    <location>
        <begin position="677"/>
        <end position="689"/>
    </location>
</feature>
<dbReference type="PANTHER" id="PTHR14155:SF627">
    <property type="entry name" value="OS06G0192800 PROTEIN"/>
    <property type="match status" value="1"/>
</dbReference>
<reference evidence="7 8" key="1">
    <citation type="submission" date="2017-05" db="EMBL/GenBank/DDBJ databases">
        <title>Draft genome sequence of Elsinoe australis.</title>
        <authorList>
            <person name="Cheng Q."/>
        </authorList>
    </citation>
    <scope>NUCLEOTIDE SEQUENCE [LARGE SCALE GENOMIC DNA]</scope>
    <source>
        <strain evidence="7 8">NL1</strain>
    </source>
</reference>
<evidence type="ECO:0000256" key="2">
    <source>
        <dbReference type="ARBA" id="ARBA00022771"/>
    </source>
</evidence>
<keyword evidence="1" id="KW-0479">Metal-binding</keyword>
<evidence type="ECO:0000256" key="3">
    <source>
        <dbReference type="ARBA" id="ARBA00022833"/>
    </source>
</evidence>
<dbReference type="AlphaFoldDB" id="A0A2P7YDX4"/>
<dbReference type="Pfam" id="PF13639">
    <property type="entry name" value="zf-RING_2"/>
    <property type="match status" value="1"/>
</dbReference>
<keyword evidence="3" id="KW-0862">Zinc</keyword>
<sequence>MGNSASSQTPQAGNAHSDSQTRRRSTIWRRSSAVRPSESLETAHDTPRPRTNRPRPASANRLSQLIQQQSAPSRESSTHDHDHSARPSLSSRLQRPSRHSVFLDASQSLFPRGRRNATTAHHQDLWPSEQRGASAARSSNTSSRQQTDIVLPNVDLPDLDLDFTQTSSTASGPATQRSPSRRSSMRIPSGIADRLGLRSQRQSAAAATSNVLSRRRRSPIQPGEDSTALLSRLLSVAAAATAATLLEGSEQSMAEARGTAGDGDDGTFDSFLQSLESGRLAAALRQGTQAQEGAAPGSGQPPLNFFRMFRFNPTATRNSRQAQQNGDNRMVPIIIVGIRAVSPNANVGGSEDTGVPPFLDALSTLPTTPFNANNLASEISDGLRGPQNGTRFSHRRRASMSGLSRFPSGYDNQRHHRSPEGTRPHSVASELASWPRPPPATPASPNLSTVNSRSNTPAPTVPTSRRSSFSGTARRESIIRTTTTTTLETTTESTPARTRPTRPRRASDAERRNSGYASRRNGFVEPDGNVPSDNTRSWIIYVLGGSYPENHPILTTPSLFTDSPTYEDMMLLSTLLGPAKPPVATENDVASAGGLYQIRVGANDKNEPVLVAFADESDERIELAPEQRCLVCLCDFEKEEEARKLTDCGHLYHRECIDEWLTKGRNSCPLCRGQGVQEKDKKPDVHPVDSARPSPVIPSEPEVSPMA</sequence>
<dbReference type="InterPro" id="IPR013083">
    <property type="entry name" value="Znf_RING/FYVE/PHD"/>
</dbReference>
<name>A0A2P7YDX4_9PEZI</name>
<proteinExistence type="predicted"/>
<dbReference type="PROSITE" id="PS50089">
    <property type="entry name" value="ZF_RING_2"/>
    <property type="match status" value="1"/>
</dbReference>
<dbReference type="Proteomes" id="UP000243723">
    <property type="component" value="Unassembled WGS sequence"/>
</dbReference>
<feature type="compositionally biased region" description="Low complexity" evidence="5">
    <location>
        <begin position="479"/>
        <end position="498"/>
    </location>
</feature>
<feature type="compositionally biased region" description="Polar residues" evidence="5">
    <location>
        <begin position="62"/>
        <end position="75"/>
    </location>
</feature>
<feature type="region of interest" description="Disordered" evidence="5">
    <location>
        <begin position="1"/>
        <end position="99"/>
    </location>
</feature>
<keyword evidence="8" id="KW-1185">Reference proteome</keyword>
<protein>
    <recommendedName>
        <fullName evidence="6">RING-type domain-containing protein</fullName>
    </recommendedName>
</protein>
<organism evidence="7 8">
    <name type="scientific">Elsinoe australis</name>
    <dbReference type="NCBI Taxonomy" id="40998"/>
    <lineage>
        <taxon>Eukaryota</taxon>
        <taxon>Fungi</taxon>
        <taxon>Dikarya</taxon>
        <taxon>Ascomycota</taxon>
        <taxon>Pezizomycotina</taxon>
        <taxon>Dothideomycetes</taxon>
        <taxon>Dothideomycetidae</taxon>
        <taxon>Myriangiales</taxon>
        <taxon>Elsinoaceae</taxon>
        <taxon>Elsinoe</taxon>
    </lineage>
</organism>
<feature type="domain" description="RING-type" evidence="6">
    <location>
        <begin position="629"/>
        <end position="672"/>
    </location>
</feature>
<feature type="region of interest" description="Disordered" evidence="5">
    <location>
        <begin position="376"/>
        <end position="529"/>
    </location>
</feature>
<dbReference type="PANTHER" id="PTHR14155">
    <property type="entry name" value="RING FINGER DOMAIN-CONTAINING"/>
    <property type="match status" value="1"/>
</dbReference>
<gene>
    <name evidence="7" type="ORF">B9Z65_8489</name>
</gene>
<accession>A0A2P7YDX4</accession>
<keyword evidence="2 4" id="KW-0863">Zinc-finger</keyword>
<feature type="compositionally biased region" description="Low complexity" evidence="5">
    <location>
        <begin position="131"/>
        <end position="156"/>
    </location>
</feature>
<dbReference type="Gene3D" id="3.30.40.10">
    <property type="entry name" value="Zinc/RING finger domain, C3HC4 (zinc finger)"/>
    <property type="match status" value="1"/>
</dbReference>
<evidence type="ECO:0000256" key="5">
    <source>
        <dbReference type="SAM" id="MobiDB-lite"/>
    </source>
</evidence>
<dbReference type="SMART" id="SM00184">
    <property type="entry name" value="RING"/>
    <property type="match status" value="1"/>
</dbReference>
<feature type="compositionally biased region" description="Low complexity" evidence="5">
    <location>
        <begin position="693"/>
        <end position="707"/>
    </location>
</feature>
<feature type="compositionally biased region" description="Polar residues" evidence="5">
    <location>
        <begin position="449"/>
        <end position="471"/>
    </location>
</feature>